<feature type="transmembrane region" description="Helical" evidence="6">
    <location>
        <begin position="7"/>
        <end position="27"/>
    </location>
</feature>
<evidence type="ECO:0000313" key="9">
    <source>
        <dbReference type="Proteomes" id="UP001597502"/>
    </source>
</evidence>
<evidence type="ECO:0000259" key="7">
    <source>
        <dbReference type="Pfam" id="PF06305"/>
    </source>
</evidence>
<name>A0ABW5V1G6_9BACI</name>
<evidence type="ECO:0000256" key="4">
    <source>
        <dbReference type="ARBA" id="ARBA00023136"/>
    </source>
</evidence>
<keyword evidence="9" id="KW-1185">Reference proteome</keyword>
<evidence type="ECO:0000256" key="2">
    <source>
        <dbReference type="ARBA" id="ARBA00022692"/>
    </source>
</evidence>
<keyword evidence="1" id="KW-1003">Cell membrane</keyword>
<protein>
    <submittedName>
        <fullName evidence="8">Lipopolysaccharide assembly LapA domain-containing protein</fullName>
    </submittedName>
</protein>
<dbReference type="PANTHER" id="PTHR41335:SF1">
    <property type="entry name" value="MEMBRANE PROTEIN"/>
    <property type="match status" value="1"/>
</dbReference>
<dbReference type="EMBL" id="JBHUNA010000001">
    <property type="protein sequence ID" value="MFD2759525.1"/>
    <property type="molecule type" value="Genomic_DNA"/>
</dbReference>
<dbReference type="InterPro" id="IPR010445">
    <property type="entry name" value="LapA_dom"/>
</dbReference>
<dbReference type="RefSeq" id="WP_382390081.1">
    <property type="nucleotide sequence ID" value="NZ_JBHUNA010000001.1"/>
</dbReference>
<evidence type="ECO:0000256" key="1">
    <source>
        <dbReference type="ARBA" id="ARBA00022475"/>
    </source>
</evidence>
<evidence type="ECO:0000256" key="3">
    <source>
        <dbReference type="ARBA" id="ARBA00022989"/>
    </source>
</evidence>
<evidence type="ECO:0000256" key="6">
    <source>
        <dbReference type="SAM" id="Phobius"/>
    </source>
</evidence>
<dbReference type="Proteomes" id="UP001597502">
    <property type="component" value="Unassembled WGS sequence"/>
</dbReference>
<dbReference type="Pfam" id="PF06305">
    <property type="entry name" value="LapA_dom"/>
    <property type="match status" value="1"/>
</dbReference>
<accession>A0ABW5V1G6</accession>
<organism evidence="8 9">
    <name type="scientific">Lentibacillus juripiscarius</name>
    <dbReference type="NCBI Taxonomy" id="257446"/>
    <lineage>
        <taxon>Bacteria</taxon>
        <taxon>Bacillati</taxon>
        <taxon>Bacillota</taxon>
        <taxon>Bacilli</taxon>
        <taxon>Bacillales</taxon>
        <taxon>Bacillaceae</taxon>
        <taxon>Lentibacillus</taxon>
    </lineage>
</organism>
<dbReference type="PANTHER" id="PTHR41335">
    <property type="entry name" value="MEMBRANE PROTEIN-RELATED"/>
    <property type="match status" value="1"/>
</dbReference>
<feature type="transmembrane region" description="Helical" evidence="6">
    <location>
        <begin position="39"/>
        <end position="62"/>
    </location>
</feature>
<keyword evidence="3 6" id="KW-1133">Transmembrane helix</keyword>
<keyword evidence="4 6" id="KW-0472">Membrane</keyword>
<feature type="region of interest" description="Disordered" evidence="5">
    <location>
        <begin position="84"/>
        <end position="105"/>
    </location>
</feature>
<gene>
    <name evidence="8" type="ORF">ACFSUO_00795</name>
</gene>
<keyword evidence="2 6" id="KW-0812">Transmembrane</keyword>
<reference evidence="9" key="1">
    <citation type="journal article" date="2019" name="Int. J. Syst. Evol. Microbiol.">
        <title>The Global Catalogue of Microorganisms (GCM) 10K type strain sequencing project: providing services to taxonomists for standard genome sequencing and annotation.</title>
        <authorList>
            <consortium name="The Broad Institute Genomics Platform"/>
            <consortium name="The Broad Institute Genome Sequencing Center for Infectious Disease"/>
            <person name="Wu L."/>
            <person name="Ma J."/>
        </authorList>
    </citation>
    <scope>NUCLEOTIDE SEQUENCE [LARGE SCALE GENOMIC DNA]</scope>
    <source>
        <strain evidence="9">TISTR 1535</strain>
    </source>
</reference>
<evidence type="ECO:0000313" key="8">
    <source>
        <dbReference type="EMBL" id="MFD2759525.1"/>
    </source>
</evidence>
<feature type="domain" description="Lipopolysaccharide assembly protein A" evidence="7">
    <location>
        <begin position="24"/>
        <end position="84"/>
    </location>
</feature>
<proteinExistence type="predicted"/>
<evidence type="ECO:0000256" key="5">
    <source>
        <dbReference type="SAM" id="MobiDB-lite"/>
    </source>
</evidence>
<sequence length="105" mass="11579">MRGQTYVILAIIFVIIVSVFAVSNVGPVEVNYLFGTGEAPLILVILFSVLMGGIITASSGLVKIVRLQRELKQLQTERDRMKDALKEHGLENESEAEADVNSFEK</sequence>
<comment type="caution">
    <text evidence="8">The sequence shown here is derived from an EMBL/GenBank/DDBJ whole genome shotgun (WGS) entry which is preliminary data.</text>
</comment>